<dbReference type="InterPro" id="IPR003476">
    <property type="entry name" value="Glyco_hydro_42"/>
</dbReference>
<sequence length="164" mass="17869">MSAPVACKTAMYHDLMRTLKDKPFVLMESSPGQTCWQPTSKLKKTGMHILSSLQAVAHGADAVQYFQWRKSRGGIEKFHGSVIDHVGHLNTRTGREVSQLGEMLAALSSVVGTKTQARVAIIFDWGKPLGGERCGGARATAAFTMNKRWLITTVHSGSRALPSM</sequence>
<keyword evidence="1 4" id="KW-0378">Hydrolase</keyword>
<dbReference type="PANTHER" id="PTHR36447:SF1">
    <property type="entry name" value="BETA-GALACTOSIDASE GANA"/>
    <property type="match status" value="1"/>
</dbReference>
<dbReference type="PANTHER" id="PTHR36447">
    <property type="entry name" value="BETA-GALACTOSIDASE GANA"/>
    <property type="match status" value="1"/>
</dbReference>
<evidence type="ECO:0000313" key="4">
    <source>
        <dbReference type="EMBL" id="VFS91833.1"/>
    </source>
</evidence>
<evidence type="ECO:0000313" key="5">
    <source>
        <dbReference type="Proteomes" id="UP000401081"/>
    </source>
</evidence>
<dbReference type="AlphaFoldDB" id="A0A485D4R0"/>
<dbReference type="EC" id="3.2.1.23" evidence="4"/>
<evidence type="ECO:0000256" key="2">
    <source>
        <dbReference type="ARBA" id="ARBA00023295"/>
    </source>
</evidence>
<accession>A0A485D4R0</accession>
<protein>
    <submittedName>
        <fullName evidence="4">Beta-galactosidase BglY</fullName>
        <ecNumber evidence="4">3.2.1.23</ecNumber>
    </submittedName>
</protein>
<dbReference type="SUPFAM" id="SSF51445">
    <property type="entry name" value="(Trans)glycosidases"/>
    <property type="match status" value="1"/>
</dbReference>
<evidence type="ECO:0000256" key="1">
    <source>
        <dbReference type="ARBA" id="ARBA00022801"/>
    </source>
</evidence>
<dbReference type="GO" id="GO:0009341">
    <property type="term" value="C:beta-galactosidase complex"/>
    <property type="evidence" value="ECO:0007669"/>
    <property type="project" value="InterPro"/>
</dbReference>
<organism evidence="4 5">
    <name type="scientific">Kluyvera cryocrescens</name>
    <name type="common">Kluyvera citrophila</name>
    <dbReference type="NCBI Taxonomy" id="580"/>
    <lineage>
        <taxon>Bacteria</taxon>
        <taxon>Pseudomonadati</taxon>
        <taxon>Pseudomonadota</taxon>
        <taxon>Gammaproteobacteria</taxon>
        <taxon>Enterobacterales</taxon>
        <taxon>Enterobacteriaceae</taxon>
        <taxon>Kluyvera</taxon>
    </lineage>
</organism>
<reference evidence="4 5" key="1">
    <citation type="submission" date="2019-03" db="EMBL/GenBank/DDBJ databases">
        <authorList>
            <consortium name="Pathogen Informatics"/>
        </authorList>
    </citation>
    <scope>NUCLEOTIDE SEQUENCE [LARGE SCALE GENOMIC DNA]</scope>
    <source>
        <strain evidence="4 5">NCTC12993</strain>
    </source>
</reference>
<dbReference type="Proteomes" id="UP000401081">
    <property type="component" value="Unassembled WGS sequence"/>
</dbReference>
<evidence type="ECO:0000259" key="3">
    <source>
        <dbReference type="Pfam" id="PF02449"/>
    </source>
</evidence>
<feature type="domain" description="Glycoside hydrolase family 42 N-terminal" evidence="3">
    <location>
        <begin position="7"/>
        <end position="106"/>
    </location>
</feature>
<proteinExistence type="predicted"/>
<dbReference type="GO" id="GO:0004565">
    <property type="term" value="F:beta-galactosidase activity"/>
    <property type="evidence" value="ECO:0007669"/>
    <property type="project" value="UniProtKB-EC"/>
</dbReference>
<dbReference type="GO" id="GO:0005975">
    <property type="term" value="P:carbohydrate metabolic process"/>
    <property type="evidence" value="ECO:0007669"/>
    <property type="project" value="InterPro"/>
</dbReference>
<dbReference type="InterPro" id="IPR013529">
    <property type="entry name" value="Glyco_hydro_42_N"/>
</dbReference>
<dbReference type="Gene3D" id="3.20.20.80">
    <property type="entry name" value="Glycosidases"/>
    <property type="match status" value="1"/>
</dbReference>
<gene>
    <name evidence="4" type="primary">bglY_2</name>
    <name evidence="4" type="ORF">NCTC12993_07694</name>
</gene>
<dbReference type="Pfam" id="PF02449">
    <property type="entry name" value="Glyco_hydro_42"/>
    <property type="match status" value="1"/>
</dbReference>
<name>A0A485D4R0_KLUCR</name>
<dbReference type="EMBL" id="CAADJD010000037">
    <property type="protein sequence ID" value="VFS91833.1"/>
    <property type="molecule type" value="Genomic_DNA"/>
</dbReference>
<dbReference type="InterPro" id="IPR017853">
    <property type="entry name" value="GH"/>
</dbReference>
<keyword evidence="5" id="KW-1185">Reference proteome</keyword>
<keyword evidence="2 4" id="KW-0326">Glycosidase</keyword>